<evidence type="ECO:0000313" key="1">
    <source>
        <dbReference type="EMBL" id="JAH42237.1"/>
    </source>
</evidence>
<dbReference type="AlphaFoldDB" id="A0A0E9SLZ8"/>
<protein>
    <submittedName>
        <fullName evidence="1">Uncharacterized protein</fullName>
    </submittedName>
</protein>
<reference evidence="1" key="2">
    <citation type="journal article" date="2015" name="Fish Shellfish Immunol.">
        <title>Early steps in the European eel (Anguilla anguilla)-Vibrio vulnificus interaction in the gills: Role of the RtxA13 toxin.</title>
        <authorList>
            <person name="Callol A."/>
            <person name="Pajuelo D."/>
            <person name="Ebbesson L."/>
            <person name="Teles M."/>
            <person name="MacKenzie S."/>
            <person name="Amaro C."/>
        </authorList>
    </citation>
    <scope>NUCLEOTIDE SEQUENCE</scope>
</reference>
<name>A0A0E9SLZ8_ANGAN</name>
<proteinExistence type="predicted"/>
<organism evidence="1">
    <name type="scientific">Anguilla anguilla</name>
    <name type="common">European freshwater eel</name>
    <name type="synonym">Muraena anguilla</name>
    <dbReference type="NCBI Taxonomy" id="7936"/>
    <lineage>
        <taxon>Eukaryota</taxon>
        <taxon>Metazoa</taxon>
        <taxon>Chordata</taxon>
        <taxon>Craniata</taxon>
        <taxon>Vertebrata</taxon>
        <taxon>Euteleostomi</taxon>
        <taxon>Actinopterygii</taxon>
        <taxon>Neopterygii</taxon>
        <taxon>Teleostei</taxon>
        <taxon>Anguilliformes</taxon>
        <taxon>Anguillidae</taxon>
        <taxon>Anguilla</taxon>
    </lineage>
</organism>
<sequence>MTLQYLLHVHLQHVSTHPTTKCAVGVRSDAVLSVNSVR</sequence>
<reference evidence="1" key="1">
    <citation type="submission" date="2014-11" db="EMBL/GenBank/DDBJ databases">
        <authorList>
            <person name="Amaro Gonzalez C."/>
        </authorList>
    </citation>
    <scope>NUCLEOTIDE SEQUENCE</scope>
</reference>
<dbReference type="EMBL" id="GBXM01066340">
    <property type="protein sequence ID" value="JAH42237.1"/>
    <property type="molecule type" value="Transcribed_RNA"/>
</dbReference>
<accession>A0A0E9SLZ8</accession>